<protein>
    <submittedName>
        <fullName evidence="6">DNA-binding transcriptional regulator, AcrR family</fullName>
    </submittedName>
</protein>
<dbReference type="EMBL" id="LT629772">
    <property type="protein sequence ID" value="SDS53215.1"/>
    <property type="molecule type" value="Genomic_DNA"/>
</dbReference>
<dbReference type="Gene3D" id="1.10.357.10">
    <property type="entry name" value="Tetracycline Repressor, domain 2"/>
    <property type="match status" value="1"/>
</dbReference>
<gene>
    <name evidence="6" type="ORF">SAMN04489812_2193</name>
</gene>
<dbReference type="GO" id="GO:0000976">
    <property type="term" value="F:transcription cis-regulatory region binding"/>
    <property type="evidence" value="ECO:0007669"/>
    <property type="project" value="TreeGrafter"/>
</dbReference>
<dbReference type="InterPro" id="IPR001647">
    <property type="entry name" value="HTH_TetR"/>
</dbReference>
<dbReference type="Proteomes" id="UP000199103">
    <property type="component" value="Chromosome I"/>
</dbReference>
<dbReference type="OrthoDB" id="956698at2"/>
<dbReference type="AlphaFoldDB" id="A0A1H1SYY4"/>
<dbReference type="Pfam" id="PF00440">
    <property type="entry name" value="TetR_N"/>
    <property type="match status" value="1"/>
</dbReference>
<name>A0A1H1SYY4_9ACTN</name>
<keyword evidence="2 4" id="KW-0238">DNA-binding</keyword>
<dbReference type="GO" id="GO:0003700">
    <property type="term" value="F:DNA-binding transcription factor activity"/>
    <property type="evidence" value="ECO:0007669"/>
    <property type="project" value="TreeGrafter"/>
</dbReference>
<evidence type="ECO:0000256" key="3">
    <source>
        <dbReference type="ARBA" id="ARBA00023163"/>
    </source>
</evidence>
<evidence type="ECO:0000256" key="4">
    <source>
        <dbReference type="PROSITE-ProRule" id="PRU00335"/>
    </source>
</evidence>
<keyword evidence="3" id="KW-0804">Transcription</keyword>
<dbReference type="PROSITE" id="PS50977">
    <property type="entry name" value="HTH_TETR_2"/>
    <property type="match status" value="1"/>
</dbReference>
<dbReference type="PANTHER" id="PTHR30055">
    <property type="entry name" value="HTH-TYPE TRANSCRIPTIONAL REGULATOR RUTR"/>
    <property type="match status" value="1"/>
</dbReference>
<evidence type="ECO:0000256" key="2">
    <source>
        <dbReference type="ARBA" id="ARBA00023125"/>
    </source>
</evidence>
<dbReference type="InterPro" id="IPR041347">
    <property type="entry name" value="MftR_C"/>
</dbReference>
<dbReference type="PANTHER" id="PTHR30055:SF238">
    <property type="entry name" value="MYCOFACTOCIN BIOSYNTHESIS TRANSCRIPTIONAL REGULATOR MFTR-RELATED"/>
    <property type="match status" value="1"/>
</dbReference>
<sequence>MARWEPGAGERLQQAALDLFAEQGYEQTTVNQIAHRAGLTTRTFFRYFADKREVLFAGEEALPPMATQAITEPPAALSPLQVIEQALRSFSGTIFQGRSISYVRKRRAVIAADPSLRERELRKLADLRDAIGEGFRLRGLDDVAALLAAETALTVFTVSVRRWLGEGDSAAREPGEVDPTELEAFAKDTLEQLRALQ</sequence>
<dbReference type="PRINTS" id="PR00455">
    <property type="entry name" value="HTHTETR"/>
</dbReference>
<evidence type="ECO:0000313" key="6">
    <source>
        <dbReference type="EMBL" id="SDS53215.1"/>
    </source>
</evidence>
<dbReference type="PROSITE" id="PS01081">
    <property type="entry name" value="HTH_TETR_1"/>
    <property type="match status" value="1"/>
</dbReference>
<dbReference type="RefSeq" id="WP_091524344.1">
    <property type="nucleotide sequence ID" value="NZ_LT629772.1"/>
</dbReference>
<proteinExistence type="predicted"/>
<accession>A0A1H1SYY4</accession>
<keyword evidence="1" id="KW-0805">Transcription regulation</keyword>
<feature type="domain" description="HTH tetR-type" evidence="5">
    <location>
        <begin position="6"/>
        <end position="66"/>
    </location>
</feature>
<evidence type="ECO:0000259" key="5">
    <source>
        <dbReference type="PROSITE" id="PS50977"/>
    </source>
</evidence>
<evidence type="ECO:0000313" key="7">
    <source>
        <dbReference type="Proteomes" id="UP000199103"/>
    </source>
</evidence>
<keyword evidence="7" id="KW-1185">Reference proteome</keyword>
<dbReference type="SUPFAM" id="SSF46689">
    <property type="entry name" value="Homeodomain-like"/>
    <property type="match status" value="1"/>
</dbReference>
<dbReference type="InterPro" id="IPR023772">
    <property type="entry name" value="DNA-bd_HTH_TetR-type_CS"/>
</dbReference>
<evidence type="ECO:0000256" key="1">
    <source>
        <dbReference type="ARBA" id="ARBA00023015"/>
    </source>
</evidence>
<feature type="DNA-binding region" description="H-T-H motif" evidence="4">
    <location>
        <begin position="29"/>
        <end position="48"/>
    </location>
</feature>
<reference evidence="6 7" key="1">
    <citation type="submission" date="2016-10" db="EMBL/GenBank/DDBJ databases">
        <authorList>
            <person name="de Groot N.N."/>
        </authorList>
    </citation>
    <scope>NUCLEOTIDE SEQUENCE [LARGE SCALE GENOMIC DNA]</scope>
    <source>
        <strain evidence="6 7">DSM 21800</strain>
    </source>
</reference>
<dbReference type="Pfam" id="PF17754">
    <property type="entry name" value="TetR_C_14"/>
    <property type="match status" value="1"/>
</dbReference>
<dbReference type="InterPro" id="IPR050109">
    <property type="entry name" value="HTH-type_TetR-like_transc_reg"/>
</dbReference>
<dbReference type="STRING" id="630515.SAMN04489812_2193"/>
<organism evidence="6 7">
    <name type="scientific">Microlunatus soli</name>
    <dbReference type="NCBI Taxonomy" id="630515"/>
    <lineage>
        <taxon>Bacteria</taxon>
        <taxon>Bacillati</taxon>
        <taxon>Actinomycetota</taxon>
        <taxon>Actinomycetes</taxon>
        <taxon>Propionibacteriales</taxon>
        <taxon>Propionibacteriaceae</taxon>
        <taxon>Microlunatus</taxon>
    </lineage>
</organism>
<dbReference type="InterPro" id="IPR009057">
    <property type="entry name" value="Homeodomain-like_sf"/>
</dbReference>